<feature type="compositionally biased region" description="Low complexity" evidence="4">
    <location>
        <begin position="482"/>
        <end position="518"/>
    </location>
</feature>
<feature type="transmembrane region" description="Helical" evidence="5">
    <location>
        <begin position="49"/>
        <end position="67"/>
    </location>
</feature>
<evidence type="ECO:0000256" key="4">
    <source>
        <dbReference type="SAM" id="MobiDB-lite"/>
    </source>
</evidence>
<protein>
    <submittedName>
        <fullName evidence="7">Histidine kinase</fullName>
    </submittedName>
</protein>
<dbReference type="GO" id="GO:0016301">
    <property type="term" value="F:kinase activity"/>
    <property type="evidence" value="ECO:0007669"/>
    <property type="project" value="UniProtKB-KW"/>
</dbReference>
<gene>
    <name evidence="7" type="ORF">NBG84_22105</name>
</gene>
<feature type="transmembrane region" description="Helical" evidence="5">
    <location>
        <begin position="88"/>
        <end position="111"/>
    </location>
</feature>
<dbReference type="EMBL" id="JAMQAW010000027">
    <property type="protein sequence ID" value="MCM2390954.1"/>
    <property type="molecule type" value="Genomic_DNA"/>
</dbReference>
<keyword evidence="2 7" id="KW-0418">Kinase</keyword>
<keyword evidence="5" id="KW-1133">Transmembrane helix</keyword>
<keyword evidence="5" id="KW-0812">Transmembrane</keyword>
<feature type="transmembrane region" description="Helical" evidence="5">
    <location>
        <begin position="117"/>
        <end position="136"/>
    </location>
</feature>
<evidence type="ECO:0000256" key="3">
    <source>
        <dbReference type="ARBA" id="ARBA00023012"/>
    </source>
</evidence>
<dbReference type="Pfam" id="PF07730">
    <property type="entry name" value="HisKA_3"/>
    <property type="match status" value="1"/>
</dbReference>
<dbReference type="PANTHER" id="PTHR24421:SF63">
    <property type="entry name" value="SENSOR HISTIDINE KINASE DESK"/>
    <property type="match status" value="1"/>
</dbReference>
<dbReference type="SUPFAM" id="SSF55874">
    <property type="entry name" value="ATPase domain of HSP90 chaperone/DNA topoisomerase II/histidine kinase"/>
    <property type="match status" value="1"/>
</dbReference>
<keyword evidence="3" id="KW-0902">Two-component regulatory system</keyword>
<dbReference type="InterPro" id="IPR011712">
    <property type="entry name" value="Sig_transdc_His_kin_sub3_dim/P"/>
</dbReference>
<keyword evidence="8" id="KW-1185">Reference proteome</keyword>
<dbReference type="Gene3D" id="1.20.5.1930">
    <property type="match status" value="1"/>
</dbReference>
<evidence type="ECO:0000313" key="7">
    <source>
        <dbReference type="EMBL" id="MCM2390954.1"/>
    </source>
</evidence>
<evidence type="ECO:0000313" key="8">
    <source>
        <dbReference type="Proteomes" id="UP001431429"/>
    </source>
</evidence>
<comment type="caution">
    <text evidence="7">The sequence shown here is derived from an EMBL/GenBank/DDBJ whole genome shotgun (WGS) entry which is preliminary data.</text>
</comment>
<dbReference type="PANTHER" id="PTHR24421">
    <property type="entry name" value="NITRATE/NITRITE SENSOR PROTEIN NARX-RELATED"/>
    <property type="match status" value="1"/>
</dbReference>
<feature type="transmembrane region" description="Helical" evidence="5">
    <location>
        <begin position="143"/>
        <end position="161"/>
    </location>
</feature>
<proteinExistence type="predicted"/>
<feature type="compositionally biased region" description="Low complexity" evidence="4">
    <location>
        <begin position="438"/>
        <end position="449"/>
    </location>
</feature>
<organism evidence="7 8">
    <name type="scientific">Streptomyces albipurpureus</name>
    <dbReference type="NCBI Taxonomy" id="2897419"/>
    <lineage>
        <taxon>Bacteria</taxon>
        <taxon>Bacillati</taxon>
        <taxon>Actinomycetota</taxon>
        <taxon>Actinomycetes</taxon>
        <taxon>Kitasatosporales</taxon>
        <taxon>Streptomycetaceae</taxon>
        <taxon>Streptomyces</taxon>
    </lineage>
</organism>
<dbReference type="CDD" id="cd16917">
    <property type="entry name" value="HATPase_UhpB-NarQ-NarX-like"/>
    <property type="match status" value="1"/>
</dbReference>
<evidence type="ECO:0000256" key="1">
    <source>
        <dbReference type="ARBA" id="ARBA00022679"/>
    </source>
</evidence>
<feature type="region of interest" description="Disordered" evidence="4">
    <location>
        <begin position="423"/>
        <end position="526"/>
    </location>
</feature>
<keyword evidence="5" id="KW-0472">Membrane</keyword>
<evidence type="ECO:0000259" key="6">
    <source>
        <dbReference type="Pfam" id="PF07730"/>
    </source>
</evidence>
<dbReference type="RefSeq" id="WP_250921289.1">
    <property type="nucleotide sequence ID" value="NZ_JAMQAW010000027.1"/>
</dbReference>
<reference evidence="7" key="1">
    <citation type="submission" date="2022-06" db="EMBL/GenBank/DDBJ databases">
        <title>Genome public.</title>
        <authorList>
            <person name="Sun Q."/>
        </authorList>
    </citation>
    <scope>NUCLEOTIDE SEQUENCE</scope>
    <source>
        <strain evidence="7">CWNU-1</strain>
    </source>
</reference>
<keyword evidence="1" id="KW-0808">Transferase</keyword>
<feature type="transmembrane region" description="Helical" evidence="5">
    <location>
        <begin position="167"/>
        <end position="192"/>
    </location>
</feature>
<sequence>MRVKGWSGRSGLAKVDLYTRGTLYLIVWIAAIGLALMMLSHPVRVEGPGVLAVAGPLLALVVGLLCARLTRHGMDVYLRRARASRRQVGWAAGVTALTTGVVLTLSSMKVITEEHGLLAGMLMASLAPFLAAYSLFVSNRVTALVQLSVLAVMCALLLVTGHRTGEVAAVTITIGLVNGWMAFTGRASMWILGVMWQLREARDVEARLAVAEERLRFGRDLHDVLGRNLAVIALKSELAVQLARRGRAEAVDQMSEVQRIAQESQREVRDVVRGYREADLRVELAGARGVLDAAGINCTVVEGALELPGDVQSALAWVVREATTNVLRHGDARRCTISVGLADGGAVLVVENDGADDGARASTASPSSALTGASASSGASGRGGESARRPGSGLTGLRERLSAVHGTLEAGPGRKGHYRLTARVPLDGHPGQPPHPEQTPQTPQTQRTPASAVWTPEPVEAESAPEEAAAPPTGQGSVQEPAGTAASVEAAGSAADSVAVPVEAAGSAAAPREAAGSGDRALREAG</sequence>
<dbReference type="InterPro" id="IPR050482">
    <property type="entry name" value="Sensor_HK_TwoCompSys"/>
</dbReference>
<feature type="domain" description="Signal transduction histidine kinase subgroup 3 dimerisation and phosphoacceptor" evidence="6">
    <location>
        <begin position="213"/>
        <end position="280"/>
    </location>
</feature>
<dbReference type="Gene3D" id="3.30.565.10">
    <property type="entry name" value="Histidine kinase-like ATPase, C-terminal domain"/>
    <property type="match status" value="1"/>
</dbReference>
<feature type="compositionally biased region" description="Low complexity" evidence="4">
    <location>
        <begin position="360"/>
        <end position="379"/>
    </location>
</feature>
<dbReference type="Proteomes" id="UP001431429">
    <property type="component" value="Unassembled WGS sequence"/>
</dbReference>
<evidence type="ECO:0000256" key="5">
    <source>
        <dbReference type="SAM" id="Phobius"/>
    </source>
</evidence>
<accession>A0ABT0USK3</accession>
<feature type="transmembrane region" description="Helical" evidence="5">
    <location>
        <begin position="21"/>
        <end position="43"/>
    </location>
</feature>
<dbReference type="InterPro" id="IPR036890">
    <property type="entry name" value="HATPase_C_sf"/>
</dbReference>
<evidence type="ECO:0000256" key="2">
    <source>
        <dbReference type="ARBA" id="ARBA00022777"/>
    </source>
</evidence>
<feature type="region of interest" description="Disordered" evidence="4">
    <location>
        <begin position="357"/>
        <end position="397"/>
    </location>
</feature>
<name>A0ABT0USK3_9ACTN</name>